<organism evidence="2 3">
    <name type="scientific">Microbacterium esteraromaticum</name>
    <dbReference type="NCBI Taxonomy" id="57043"/>
    <lineage>
        <taxon>Bacteria</taxon>
        <taxon>Bacillati</taxon>
        <taxon>Actinomycetota</taxon>
        <taxon>Actinomycetes</taxon>
        <taxon>Micrococcales</taxon>
        <taxon>Microbacteriaceae</taxon>
        <taxon>Microbacterium</taxon>
    </lineage>
</organism>
<dbReference type="Proteomes" id="UP000196320">
    <property type="component" value="Unassembled WGS sequence"/>
</dbReference>
<sequence>MALNDGKWREQQAERDIRNSRQLDERIQTDSPVGESVFVRSTSVRDGVVEECDEHSAVDAHELAIDVDLDHLPTSISVL</sequence>
<name>A0A1R4IST7_9MICO</name>
<dbReference type="AlphaFoldDB" id="A0A1R4IST7"/>
<evidence type="ECO:0000256" key="1">
    <source>
        <dbReference type="SAM" id="MobiDB-lite"/>
    </source>
</evidence>
<evidence type="ECO:0000313" key="3">
    <source>
        <dbReference type="Proteomes" id="UP000196320"/>
    </source>
</evidence>
<feature type="compositionally biased region" description="Basic and acidic residues" evidence="1">
    <location>
        <begin position="1"/>
        <end position="28"/>
    </location>
</feature>
<proteinExistence type="predicted"/>
<dbReference type="EMBL" id="FUKO01000012">
    <property type="protein sequence ID" value="SJN22930.1"/>
    <property type="molecule type" value="Genomic_DNA"/>
</dbReference>
<keyword evidence="3" id="KW-1185">Reference proteome</keyword>
<accession>A0A1R4IST7</accession>
<protein>
    <submittedName>
        <fullName evidence="2">Uncharacterized protein</fullName>
    </submittedName>
</protein>
<evidence type="ECO:0000313" key="2">
    <source>
        <dbReference type="EMBL" id="SJN22930.1"/>
    </source>
</evidence>
<feature type="region of interest" description="Disordered" evidence="1">
    <location>
        <begin position="1"/>
        <end position="34"/>
    </location>
</feature>
<gene>
    <name evidence="2" type="ORF">FM104_03785</name>
</gene>
<reference evidence="2 3" key="1">
    <citation type="submission" date="2017-02" db="EMBL/GenBank/DDBJ databases">
        <authorList>
            <person name="Peterson S.W."/>
        </authorList>
    </citation>
    <scope>NUCLEOTIDE SEQUENCE [LARGE SCALE GENOMIC DNA]</scope>
    <source>
        <strain evidence="2 3">B Mb 05.01</strain>
    </source>
</reference>